<dbReference type="InterPro" id="IPR035994">
    <property type="entry name" value="Nucleoside_phosphorylase_sf"/>
</dbReference>
<name>A0A0C7P010_DEFTU</name>
<sequence>MINILCALRAEAEEIIKKYRLKKIHDKPFEIFISNDVRLIISGIGKVNAAGATAFILSDLDIDFNSTDIFINFGICGALQKEYVVGELILCNKVLDYEMRKSFFTDILIDYGLYEASIQTINNLDEQYDFLEDLVDMEASAAFKMASKFLYTHQIYVLKIVSDLVYEKSNERISRGFVKNLVKNKIETIINFVDVTESFLKNNPPFFQREDLELIEEVSNSLKLTFSQQEQLKNAYCFYKSHNRCEPAFLKDYLIIKPENSKERNVIFDQIKHQLYS</sequence>
<keyword evidence="3" id="KW-1185">Reference proteome</keyword>
<dbReference type="OrthoDB" id="21362at2"/>
<dbReference type="HOGENOM" id="CLU_082375_0_0_0"/>
<dbReference type="GO" id="GO:0051539">
    <property type="term" value="F:4 iron, 4 sulfur cluster binding"/>
    <property type="evidence" value="ECO:0007669"/>
    <property type="project" value="TreeGrafter"/>
</dbReference>
<dbReference type="Pfam" id="PF01048">
    <property type="entry name" value="PNP_UDP_1"/>
    <property type="match status" value="1"/>
</dbReference>
<gene>
    <name evidence="2" type="ORF">DTL3_1589</name>
</gene>
<reference evidence="3" key="1">
    <citation type="submission" date="2014-11" db="EMBL/GenBank/DDBJ databases">
        <authorList>
            <person name="Wibberg D."/>
        </authorList>
    </citation>
    <scope>NUCLEOTIDE SEQUENCE [LARGE SCALE GENOMIC DNA]</scope>
    <source>
        <strain evidence="3">L3</strain>
    </source>
</reference>
<organism evidence="2 3">
    <name type="scientific">Defluviitoga tunisiensis</name>
    <dbReference type="NCBI Taxonomy" id="1006576"/>
    <lineage>
        <taxon>Bacteria</taxon>
        <taxon>Thermotogati</taxon>
        <taxon>Thermotogota</taxon>
        <taxon>Thermotogae</taxon>
        <taxon>Petrotogales</taxon>
        <taxon>Petrotogaceae</taxon>
        <taxon>Defluviitoga</taxon>
    </lineage>
</organism>
<dbReference type="PANTHER" id="PTHR37822:SF2">
    <property type="entry name" value="SPORE PHOTOPRODUCT LYASE"/>
    <property type="match status" value="1"/>
</dbReference>
<dbReference type="EMBL" id="LN824141">
    <property type="protein sequence ID" value="CEP78878.1"/>
    <property type="molecule type" value="Genomic_DNA"/>
</dbReference>
<evidence type="ECO:0000259" key="1">
    <source>
        <dbReference type="Pfam" id="PF01048"/>
    </source>
</evidence>
<dbReference type="GO" id="GO:1904047">
    <property type="term" value="F:S-adenosyl-L-methionine binding"/>
    <property type="evidence" value="ECO:0007669"/>
    <property type="project" value="TreeGrafter"/>
</dbReference>
<dbReference type="PANTHER" id="PTHR37822">
    <property type="entry name" value="SPORE PHOTOPRODUCT LYASE-RELATED"/>
    <property type="match status" value="1"/>
</dbReference>
<accession>A0A0C7P010</accession>
<dbReference type="GO" id="GO:0009116">
    <property type="term" value="P:nucleoside metabolic process"/>
    <property type="evidence" value="ECO:0007669"/>
    <property type="project" value="InterPro"/>
</dbReference>
<dbReference type="GO" id="GO:0003913">
    <property type="term" value="F:DNA photolyase activity"/>
    <property type="evidence" value="ECO:0007669"/>
    <property type="project" value="TreeGrafter"/>
</dbReference>
<dbReference type="KEGG" id="dtn:DTL3_1589"/>
<dbReference type="InterPro" id="IPR049539">
    <property type="entry name" value="SPL"/>
</dbReference>
<dbReference type="SUPFAM" id="SSF53167">
    <property type="entry name" value="Purine and uridine phosphorylases"/>
    <property type="match status" value="1"/>
</dbReference>
<evidence type="ECO:0000313" key="3">
    <source>
        <dbReference type="Proteomes" id="UP000032809"/>
    </source>
</evidence>
<dbReference type="GO" id="GO:0042601">
    <property type="term" value="C:endospore-forming forespore"/>
    <property type="evidence" value="ECO:0007669"/>
    <property type="project" value="TreeGrafter"/>
</dbReference>
<dbReference type="STRING" id="1006576.DTL3_1589"/>
<dbReference type="Gene3D" id="3.40.50.1580">
    <property type="entry name" value="Nucleoside phosphorylase domain"/>
    <property type="match status" value="1"/>
</dbReference>
<dbReference type="AlphaFoldDB" id="A0A0C7P010"/>
<evidence type="ECO:0000313" key="2">
    <source>
        <dbReference type="EMBL" id="CEP78878.1"/>
    </source>
</evidence>
<dbReference type="InterPro" id="IPR000845">
    <property type="entry name" value="Nucleoside_phosphorylase_d"/>
</dbReference>
<dbReference type="Proteomes" id="UP000032809">
    <property type="component" value="Chromosome I"/>
</dbReference>
<protein>
    <recommendedName>
        <fullName evidence="1">Nucleoside phosphorylase domain-containing protein</fullName>
    </recommendedName>
</protein>
<feature type="domain" description="Nucleoside phosphorylase" evidence="1">
    <location>
        <begin position="4"/>
        <end position="104"/>
    </location>
</feature>
<dbReference type="RefSeq" id="WP_045088243.1">
    <property type="nucleotide sequence ID" value="NZ_LN824141.1"/>
</dbReference>
<proteinExistence type="predicted"/>